<dbReference type="KEGG" id="cpae:CPAST_c05740"/>
<protein>
    <submittedName>
        <fullName evidence="1">Uncharacterized protein</fullName>
    </submittedName>
</protein>
<organism evidence="1 4">
    <name type="scientific">Clostridium pasteurianum DSM 525 = ATCC 6013</name>
    <dbReference type="NCBI Taxonomy" id="1262449"/>
    <lineage>
        <taxon>Bacteria</taxon>
        <taxon>Bacillati</taxon>
        <taxon>Bacillota</taxon>
        <taxon>Clostridia</taxon>
        <taxon>Eubacteriales</taxon>
        <taxon>Clostridiaceae</taxon>
        <taxon>Clostridium</taxon>
    </lineage>
</organism>
<dbReference type="KEGG" id="cpat:CLPA_c05740"/>
<reference evidence="2 3" key="3">
    <citation type="journal article" name="Genome Announc.">
        <title>Improved Draft Genome Sequence of Clostridium pasteurianum Strain ATCC 6013 (DSM 525) Using a Hybrid Next-Generation Sequencing Approach.</title>
        <authorList>
            <person name="Pyne M.E."/>
            <person name="Utturkar S."/>
            <person name="Brown S.D."/>
            <person name="Moo-Young M."/>
            <person name="Chung D.A."/>
            <person name="Chou C.P."/>
        </authorList>
    </citation>
    <scope>NUCLEOTIDE SEQUENCE [LARGE SCALE GENOMIC DNA]</scope>
    <source>
        <strain evidence="2 3">ATCC 6013</strain>
    </source>
</reference>
<dbReference type="RefSeq" id="WP_004455280.1">
    <property type="nucleotide sequence ID" value="NZ_ANZB01000001.1"/>
</dbReference>
<name>A0A0H3J031_CLOPA</name>
<dbReference type="EMBL" id="CP009268">
    <property type="protein sequence ID" value="AJA50662.1"/>
    <property type="molecule type" value="Genomic_DNA"/>
</dbReference>
<evidence type="ECO:0000313" key="3">
    <source>
        <dbReference type="Proteomes" id="UP000028042"/>
    </source>
</evidence>
<reference evidence="2" key="2">
    <citation type="submission" date="2015-10" db="EMBL/GenBank/DDBJ databases">
        <title>Improved Draft Genome Sequence of Clostridium pasteurianum Strain ATCC 6013 (DSM 525) Using a Hybrid Next-Generation Sequencing Approach.</title>
        <authorList>
            <person name="Pyne M.E."/>
            <person name="Utturkar S.M."/>
            <person name="Brown S.D."/>
            <person name="Moo-Young M."/>
            <person name="Chung D.A."/>
            <person name="Chou P.C."/>
        </authorList>
    </citation>
    <scope>NUCLEOTIDE SEQUENCE</scope>
    <source>
        <strain evidence="2">ATCC 6013</strain>
    </source>
</reference>
<gene>
    <name evidence="1" type="ORF">CLPA_c05740</name>
    <name evidence="2" type="ORF">CP6013_02574</name>
</gene>
<evidence type="ECO:0000313" key="2">
    <source>
        <dbReference type="EMBL" id="KRU13326.1"/>
    </source>
</evidence>
<dbReference type="Proteomes" id="UP000028042">
    <property type="component" value="Unassembled WGS sequence"/>
</dbReference>
<evidence type="ECO:0000313" key="1">
    <source>
        <dbReference type="EMBL" id="AJA50662.1"/>
    </source>
</evidence>
<dbReference type="EMBL" id="JPGY02000001">
    <property type="protein sequence ID" value="KRU13326.1"/>
    <property type="molecule type" value="Genomic_DNA"/>
</dbReference>
<dbReference type="GeneID" id="93072801"/>
<dbReference type="AlphaFoldDB" id="A0A0H3J031"/>
<evidence type="ECO:0000313" key="4">
    <source>
        <dbReference type="Proteomes" id="UP000030905"/>
    </source>
</evidence>
<proteinExistence type="predicted"/>
<dbReference type="PATRIC" id="fig|1262449.3.peg.471"/>
<dbReference type="Proteomes" id="UP000030905">
    <property type="component" value="Chromosome"/>
</dbReference>
<keyword evidence="4" id="KW-1185">Reference proteome</keyword>
<sequence>MSTKPDVADDKNKEISANAENSILNYDITAIHCAVAFSIKMSVRSIEKYMQSLEKRICEVDSEMQELTYMQDILNGIMRISNKLLDVTRTINEITYDEVIDVREMFRDAFEEIQKSYNRNCEIKLVLDVDQQPRFGYPPLIKKIITDYVSRKLETIHMNKYKELHIGTPQEVINGETNIEMVFRMVAEASSSLFLANFPSYPQAEEKNILSAIHSGASCSQIPYLFMSCAQNILNTTDIDDASASRLIHRLYVNIVVTLYTRYVWLKLYFKEEDCDLTVDPGLTPLFSTKANEC</sequence>
<accession>A0A0H3J031</accession>
<reference evidence="1 4" key="1">
    <citation type="journal article" date="2015" name="Genome Announc.">
        <title>Complete Genome Sequence of the Nitrogen-Fixing and Solvent-Producing Clostridium pasteurianum DSM 525.</title>
        <authorList>
            <person name="Poehlein A."/>
            <person name="Grosse-Honebrink A."/>
            <person name="Zhang Y."/>
            <person name="Minton N.P."/>
            <person name="Daniel R."/>
        </authorList>
    </citation>
    <scope>NUCLEOTIDE SEQUENCE [LARGE SCALE GENOMIC DNA]</scope>
    <source>
        <strain evidence="1">DSM 525</strain>
        <strain evidence="4">DSM 525 / ATCC 6013</strain>
    </source>
</reference>